<dbReference type="InterPro" id="IPR007472">
    <property type="entry name" value="N-end_Aminoacyl_Trfase_C"/>
</dbReference>
<comment type="caution">
    <text evidence="2">The sequence shown here is derived from an EMBL/GenBank/DDBJ whole genome shotgun (WGS) entry which is preliminary data.</text>
</comment>
<keyword evidence="3" id="KW-1185">Reference proteome</keyword>
<evidence type="ECO:0000313" key="3">
    <source>
        <dbReference type="Proteomes" id="UP000317646"/>
    </source>
</evidence>
<accession>A0A502GL21</accession>
<dbReference type="Gene3D" id="3.40.630.30">
    <property type="match status" value="1"/>
</dbReference>
<dbReference type="PANTHER" id="PTHR21367">
    <property type="entry name" value="ARGININE-TRNA-PROTEIN TRANSFERASE 1"/>
    <property type="match status" value="1"/>
</dbReference>
<proteinExistence type="predicted"/>
<keyword evidence="2" id="KW-0808">Transferase</keyword>
<dbReference type="SUPFAM" id="SSF55729">
    <property type="entry name" value="Acyl-CoA N-acyltransferases (Nat)"/>
    <property type="match status" value="1"/>
</dbReference>
<gene>
    <name evidence="2" type="ORF">EAH73_18235</name>
</gene>
<feature type="domain" description="N-end rule aminoacyl transferase C-terminal" evidence="1">
    <location>
        <begin position="80"/>
        <end position="189"/>
    </location>
</feature>
<dbReference type="PANTHER" id="PTHR21367:SF1">
    <property type="entry name" value="ARGINYL-TRNA--PROTEIN TRANSFERASE 1"/>
    <property type="match status" value="1"/>
</dbReference>
<dbReference type="GO" id="GO:0005737">
    <property type="term" value="C:cytoplasm"/>
    <property type="evidence" value="ECO:0007669"/>
    <property type="project" value="TreeGrafter"/>
</dbReference>
<dbReference type="InterPro" id="IPR030700">
    <property type="entry name" value="N-end_Aminoacyl_Trfase"/>
</dbReference>
<dbReference type="GO" id="GO:0004057">
    <property type="term" value="F:arginyl-tRNA--protein transferase activity"/>
    <property type="evidence" value="ECO:0007669"/>
    <property type="project" value="InterPro"/>
</dbReference>
<dbReference type="OrthoDB" id="9782022at2"/>
<dbReference type="AlphaFoldDB" id="A0A502GL21"/>
<organism evidence="2 3">
    <name type="scientific">Hymenobacter nivis</name>
    <dbReference type="NCBI Taxonomy" id="1850093"/>
    <lineage>
        <taxon>Bacteria</taxon>
        <taxon>Pseudomonadati</taxon>
        <taxon>Bacteroidota</taxon>
        <taxon>Cytophagia</taxon>
        <taxon>Cytophagales</taxon>
        <taxon>Hymenobacteraceae</taxon>
        <taxon>Hymenobacter</taxon>
    </lineage>
</organism>
<protein>
    <submittedName>
        <fullName evidence="2">GNAT family N-acetyltransferase</fullName>
    </submittedName>
</protein>
<name>A0A502GL21_9BACT</name>
<dbReference type="Proteomes" id="UP000317646">
    <property type="component" value="Unassembled WGS sequence"/>
</dbReference>
<dbReference type="InterPro" id="IPR016181">
    <property type="entry name" value="Acyl_CoA_acyltransferase"/>
</dbReference>
<evidence type="ECO:0000259" key="1">
    <source>
        <dbReference type="Pfam" id="PF04377"/>
    </source>
</evidence>
<evidence type="ECO:0000313" key="2">
    <source>
        <dbReference type="EMBL" id="TPG62997.1"/>
    </source>
</evidence>
<sequence length="236" mass="27064">MPLVIPGPALDYYLGLGYYRMRQDLFTCQFLPHDGQLHTVHWLRVVLRDAQWGPKQRHLLRRNAAFEVAVRPFRLTAEYEELYHLYFQSLDFEASPTLAELLLADDTAHSVFDTAVVEVRDGGRLVAAGIFDQGADSIAGIVNFYHPAYRQHSLGKYLMLLKIAHAQAQQKTYYYPGYVVHGYPKFDYKLWACPAATEVFDCYRRQWPPFSWDVVAQQSAAIVADWLAREGAGTEE</sequence>
<dbReference type="RefSeq" id="WP_140468877.1">
    <property type="nucleotide sequence ID" value="NZ_RCYZ01000008.1"/>
</dbReference>
<dbReference type="EMBL" id="RCYZ01000008">
    <property type="protein sequence ID" value="TPG62997.1"/>
    <property type="molecule type" value="Genomic_DNA"/>
</dbReference>
<reference evidence="2 3" key="1">
    <citation type="journal article" date="2019" name="Environ. Microbiol.">
        <title>Species interactions and distinct microbial communities in high Arctic permafrost affected cryosols are associated with the CH4 and CO2 gas fluxes.</title>
        <authorList>
            <person name="Altshuler I."/>
            <person name="Hamel J."/>
            <person name="Turney S."/>
            <person name="Magnuson E."/>
            <person name="Levesque R."/>
            <person name="Greer C."/>
            <person name="Whyte L.G."/>
        </authorList>
    </citation>
    <scope>NUCLEOTIDE SEQUENCE [LARGE SCALE GENOMIC DNA]</scope>
    <source>
        <strain evidence="2 3">S9.2P</strain>
    </source>
</reference>
<dbReference type="Pfam" id="PF04377">
    <property type="entry name" value="ATE_C"/>
    <property type="match status" value="1"/>
</dbReference>